<gene>
    <name evidence="1" type="ORF">Pmani_022074</name>
</gene>
<reference evidence="1" key="1">
    <citation type="submission" date="2023-11" db="EMBL/GenBank/DDBJ databases">
        <title>Genome assemblies of two species of porcelain crab, Petrolisthes cinctipes and Petrolisthes manimaculis (Anomura: Porcellanidae).</title>
        <authorList>
            <person name="Angst P."/>
        </authorList>
    </citation>
    <scope>NUCLEOTIDE SEQUENCE</scope>
    <source>
        <strain evidence="1">PB745_02</strain>
        <tissue evidence="1">Gill</tissue>
    </source>
</reference>
<dbReference type="AlphaFoldDB" id="A0AAE1U4S8"/>
<organism evidence="1 2">
    <name type="scientific">Petrolisthes manimaculis</name>
    <dbReference type="NCBI Taxonomy" id="1843537"/>
    <lineage>
        <taxon>Eukaryota</taxon>
        <taxon>Metazoa</taxon>
        <taxon>Ecdysozoa</taxon>
        <taxon>Arthropoda</taxon>
        <taxon>Crustacea</taxon>
        <taxon>Multicrustacea</taxon>
        <taxon>Malacostraca</taxon>
        <taxon>Eumalacostraca</taxon>
        <taxon>Eucarida</taxon>
        <taxon>Decapoda</taxon>
        <taxon>Pleocyemata</taxon>
        <taxon>Anomura</taxon>
        <taxon>Galatheoidea</taxon>
        <taxon>Porcellanidae</taxon>
        <taxon>Petrolisthes</taxon>
    </lineage>
</organism>
<protein>
    <submittedName>
        <fullName evidence="1">Uncharacterized protein</fullName>
    </submittedName>
</protein>
<evidence type="ECO:0000313" key="2">
    <source>
        <dbReference type="Proteomes" id="UP001292094"/>
    </source>
</evidence>
<evidence type="ECO:0000313" key="1">
    <source>
        <dbReference type="EMBL" id="KAK4306079.1"/>
    </source>
</evidence>
<proteinExistence type="predicted"/>
<name>A0AAE1U4S8_9EUCA</name>
<keyword evidence="2" id="KW-1185">Reference proteome</keyword>
<sequence>MGSHVTFEVTADRRLIGTVGTVVRFLACVFPEVNFQTTFPVASEWTVGAGKGFLSSVSQDVVLKMGGLESSVGTEGTVE</sequence>
<dbReference type="Proteomes" id="UP001292094">
    <property type="component" value="Unassembled WGS sequence"/>
</dbReference>
<accession>A0AAE1U4S8</accession>
<comment type="caution">
    <text evidence="1">The sequence shown here is derived from an EMBL/GenBank/DDBJ whole genome shotgun (WGS) entry which is preliminary data.</text>
</comment>
<dbReference type="EMBL" id="JAWZYT010002183">
    <property type="protein sequence ID" value="KAK4306079.1"/>
    <property type="molecule type" value="Genomic_DNA"/>
</dbReference>